<gene>
    <name evidence="4" type="ORF">ASTO00021_LOCUS7769</name>
</gene>
<name>A0A7S3LPP4_9STRA</name>
<protein>
    <recommendedName>
        <fullName evidence="3">Alpha/beta hydrolase fold-3 domain-containing protein</fullName>
    </recommendedName>
</protein>
<dbReference type="PANTHER" id="PTHR48081">
    <property type="entry name" value="AB HYDROLASE SUPERFAMILY PROTEIN C4A8.06C"/>
    <property type="match status" value="1"/>
</dbReference>
<feature type="domain" description="Alpha/beta hydrolase fold-3" evidence="3">
    <location>
        <begin position="121"/>
        <end position="329"/>
    </location>
</feature>
<dbReference type="Gene3D" id="3.40.50.1820">
    <property type="entry name" value="alpha/beta hydrolase"/>
    <property type="match status" value="1"/>
</dbReference>
<feature type="chain" id="PRO_5031476493" description="Alpha/beta hydrolase fold-3 domain-containing protein" evidence="2">
    <location>
        <begin position="19"/>
        <end position="355"/>
    </location>
</feature>
<reference evidence="4" key="1">
    <citation type="submission" date="2021-01" db="EMBL/GenBank/DDBJ databases">
        <authorList>
            <person name="Corre E."/>
            <person name="Pelletier E."/>
            <person name="Niang G."/>
            <person name="Scheremetjew M."/>
            <person name="Finn R."/>
            <person name="Kale V."/>
            <person name="Holt S."/>
            <person name="Cochrane G."/>
            <person name="Meng A."/>
            <person name="Brown T."/>
            <person name="Cohen L."/>
        </authorList>
    </citation>
    <scope>NUCLEOTIDE SEQUENCE</scope>
    <source>
        <strain evidence="4">GSBS06</strain>
    </source>
</reference>
<evidence type="ECO:0000256" key="2">
    <source>
        <dbReference type="SAM" id="SignalP"/>
    </source>
</evidence>
<accession>A0A7S3LPP4</accession>
<dbReference type="AlphaFoldDB" id="A0A7S3LPP4"/>
<evidence type="ECO:0000256" key="1">
    <source>
        <dbReference type="ARBA" id="ARBA00022801"/>
    </source>
</evidence>
<keyword evidence="2" id="KW-0732">Signal</keyword>
<dbReference type="GO" id="GO:0016787">
    <property type="term" value="F:hydrolase activity"/>
    <property type="evidence" value="ECO:0007669"/>
    <property type="project" value="UniProtKB-KW"/>
</dbReference>
<evidence type="ECO:0000259" key="3">
    <source>
        <dbReference type="Pfam" id="PF07859"/>
    </source>
</evidence>
<dbReference type="InterPro" id="IPR050300">
    <property type="entry name" value="GDXG_lipolytic_enzyme"/>
</dbReference>
<evidence type="ECO:0000313" key="4">
    <source>
        <dbReference type="EMBL" id="CAE0437512.1"/>
    </source>
</evidence>
<feature type="signal peptide" evidence="2">
    <location>
        <begin position="1"/>
        <end position="18"/>
    </location>
</feature>
<dbReference type="PANTHER" id="PTHR48081:SF8">
    <property type="entry name" value="ALPHA_BETA HYDROLASE FOLD-3 DOMAIN-CONTAINING PROTEIN-RELATED"/>
    <property type="match status" value="1"/>
</dbReference>
<sequence length="355" mass="39780">MQIRKALFFGVLAWFIYTYLHDPRIHVVDNVINKAISFFSFFSPNHLLTYPRDADKIATLRSINNYLIGQVVRFNAHPDDLQWAEFNATRKKFDIDGPHGPIPVTMLIPKIESEKPFPLFIYYHGGGMVFGEAEDALMYMLGRNGNGIAVGVDYRLAPESPFPKGVLDCYTVLRYLVDHSSDFNIDPNRVIVSGASAGGLMASVSAALSVHGYGDEAPKLKYPLAGQILIFPVLEYPGARHQSWLEFSHMGALSAQQMHWFWQMYTHPSDRSCSDYLCHPMELTKEELSKLPPAVIFTASADVLRDEGRKYHRMLVDAGVNSQHFEGRGTHLGAGIFDAETVQKTLAAGIELIKK</sequence>
<dbReference type="InterPro" id="IPR029058">
    <property type="entry name" value="AB_hydrolase_fold"/>
</dbReference>
<keyword evidence="1" id="KW-0378">Hydrolase</keyword>
<dbReference type="InterPro" id="IPR013094">
    <property type="entry name" value="AB_hydrolase_3"/>
</dbReference>
<proteinExistence type="predicted"/>
<organism evidence="4">
    <name type="scientific">Aplanochytrium stocchinoi</name>
    <dbReference type="NCBI Taxonomy" id="215587"/>
    <lineage>
        <taxon>Eukaryota</taxon>
        <taxon>Sar</taxon>
        <taxon>Stramenopiles</taxon>
        <taxon>Bigyra</taxon>
        <taxon>Labyrinthulomycetes</taxon>
        <taxon>Thraustochytrida</taxon>
        <taxon>Thraustochytriidae</taxon>
        <taxon>Aplanochytrium</taxon>
    </lineage>
</organism>
<dbReference type="Pfam" id="PF07859">
    <property type="entry name" value="Abhydrolase_3"/>
    <property type="match status" value="1"/>
</dbReference>
<dbReference type="SUPFAM" id="SSF53474">
    <property type="entry name" value="alpha/beta-Hydrolases"/>
    <property type="match status" value="1"/>
</dbReference>
<dbReference type="EMBL" id="HBIN01010392">
    <property type="protein sequence ID" value="CAE0437512.1"/>
    <property type="molecule type" value="Transcribed_RNA"/>
</dbReference>